<dbReference type="PANTHER" id="PTHR31891:SF1">
    <property type="entry name" value="FORMAMIDASE C869.04-RELATED"/>
    <property type="match status" value="1"/>
</dbReference>
<dbReference type="AlphaFoldDB" id="A0A078MGR1"/>
<dbReference type="PANTHER" id="PTHR31891">
    <property type="entry name" value="FORMAMIDASE C869.04-RELATED"/>
    <property type="match status" value="1"/>
</dbReference>
<dbReference type="SUPFAM" id="SSF141130">
    <property type="entry name" value="Acetamidase/Formamidase-like"/>
    <property type="match status" value="1"/>
</dbReference>
<sequence length="293" mass="31685">MHYIKKENAIYAMDKYNVPVCKVNSGETITFEAYDCFTNQLTDVSSFTALDWDKINPATGPVYVTDAEPGDILAVHIKELAIGDTVTMVTGPNMGVLGDELTDTTFKRLPIEDDYIQFTEAIKVPLNKMIGVIGTAPAGEAISCGTPDAHGGNMDCKEITEGTTLYLPVNVDGALLAMGDCHAAMGDGEVSVCGGEVPCEITVTIEVIKGKKWPTPFYIKDGEINTLSSQKTLDAASIEATKHMVDFVVRYSDLTKGEAAHLLSLVGNLRICQVVDPNKTVRMALPLSYLPKW</sequence>
<dbReference type="PATRIC" id="fig|1461583.4.peg.2402"/>
<accession>A0A078MGR1</accession>
<dbReference type="Gene3D" id="2.60.120.580">
    <property type="entry name" value="Acetamidase/Formamidase-like domains"/>
    <property type="match status" value="1"/>
</dbReference>
<dbReference type="Pfam" id="PF03069">
    <property type="entry name" value="FmdA_AmdA"/>
    <property type="match status" value="2"/>
</dbReference>
<proteinExistence type="predicted"/>
<protein>
    <submittedName>
        <fullName evidence="1">Acetamidase</fullName>
    </submittedName>
</protein>
<name>A0A078MGR1_9BACL</name>
<dbReference type="HOGENOM" id="CLU_032013_1_0_9"/>
<evidence type="ECO:0000313" key="1">
    <source>
        <dbReference type="EMBL" id="CEA05490.1"/>
    </source>
</evidence>
<dbReference type="GO" id="GO:0016811">
    <property type="term" value="F:hydrolase activity, acting on carbon-nitrogen (but not peptide) bonds, in linear amides"/>
    <property type="evidence" value="ECO:0007669"/>
    <property type="project" value="InterPro"/>
</dbReference>
<dbReference type="Gene3D" id="2.40.10.120">
    <property type="match status" value="1"/>
</dbReference>
<organism evidence="1">
    <name type="scientific">Metalysinibacillus saudimassiliensis</name>
    <dbReference type="NCBI Taxonomy" id="1461583"/>
    <lineage>
        <taxon>Bacteria</taxon>
        <taxon>Bacillati</taxon>
        <taxon>Bacillota</taxon>
        <taxon>Bacilli</taxon>
        <taxon>Bacillales</taxon>
        <taxon>Caryophanaceae</taxon>
        <taxon>Metalysinibacillus</taxon>
    </lineage>
</organism>
<dbReference type="InterPro" id="IPR004304">
    <property type="entry name" value="FmdA_AmdA"/>
</dbReference>
<dbReference type="EMBL" id="LN483078">
    <property type="protein sequence ID" value="CEA05490.1"/>
    <property type="molecule type" value="Genomic_DNA"/>
</dbReference>
<dbReference type="Gene3D" id="3.10.28.20">
    <property type="entry name" value="Acetamidase/Formamidase-like domains"/>
    <property type="match status" value="1"/>
</dbReference>
<gene>
    <name evidence="1" type="primary">amdA</name>
    <name evidence="1" type="ORF">BN1050_02485</name>
</gene>
<reference evidence="1" key="1">
    <citation type="submission" date="2014-07" db="EMBL/GenBank/DDBJ databases">
        <authorList>
            <person name="Urmite Genomes Urmite Genomes"/>
        </authorList>
    </citation>
    <scope>NUCLEOTIDE SEQUENCE</scope>
    <source>
        <strain evidence="1">13S34_air</strain>
    </source>
</reference>